<dbReference type="InterPro" id="IPR051395">
    <property type="entry name" value="Cytochrome_c_Peroxidase/MauG"/>
</dbReference>
<keyword evidence="2 4" id="KW-0479">Metal-binding</keyword>
<dbReference type="GO" id="GO:0004130">
    <property type="term" value="F:cytochrome-c peroxidase activity"/>
    <property type="evidence" value="ECO:0007669"/>
    <property type="project" value="TreeGrafter"/>
</dbReference>
<dbReference type="KEGG" id="pcav:D3880_18105"/>
<feature type="signal peptide" evidence="5">
    <location>
        <begin position="1"/>
        <end position="18"/>
    </location>
</feature>
<sequence>MPALLRRLSPLLLTLSLAACDQAPRFSQAEPGEALSAGSVSVRPAGQHSFSQPSANLSAERRLDFSVGDSFFQNPWVIAPSTTTARDGLGPLFNSNACENCHINDGRGHPPAAGARNAVSMLVRLSIPAAGAEQAQLLERLGVVPEPVYGGQLQDMANPGITPEGKVRVEYRSQLVNFSDGAMVKLRRPLLRISRLGYGPLHPQTQFSARVAPPMIGLGLLEAIPEAAILANAEAQRRQNNGIAGQPNWVWDDAQQKTVLGRFGWKAGQPSLNQQNAHAFAGDLGLTSSLQPQDNCTAAQTACRQAAHGGTPEVSDNIQRLVLFYTRNLGVPARRDVGSAQVLQGKGLFHQAGCQQCHTPQFTTGADAAEPELANQVIRPYSDLLLHDMGEGLADGRPEFQASGRQWRTPPLWGIGLTETVSGHSQFLHDGRARNLLEAILWHGGEAEAAKQQVLTFDAGQRDALLAFLNSL</sequence>
<dbReference type="AlphaFoldDB" id="A0A385Z7X8"/>
<evidence type="ECO:0000256" key="5">
    <source>
        <dbReference type="SAM" id="SignalP"/>
    </source>
</evidence>
<dbReference type="InterPro" id="IPR010538">
    <property type="entry name" value="DHOR"/>
</dbReference>
<evidence type="ECO:0000313" key="8">
    <source>
        <dbReference type="Proteomes" id="UP000265560"/>
    </source>
</evidence>
<dbReference type="PROSITE" id="PS51257">
    <property type="entry name" value="PROKAR_LIPOPROTEIN"/>
    <property type="match status" value="1"/>
</dbReference>
<accession>A0A385Z7X8</accession>
<protein>
    <submittedName>
        <fullName evidence="7">Thiol oxidoreductase</fullName>
    </submittedName>
</protein>
<gene>
    <name evidence="7" type="ORF">D3880_18105</name>
</gene>
<evidence type="ECO:0000259" key="6">
    <source>
        <dbReference type="PROSITE" id="PS51007"/>
    </source>
</evidence>
<proteinExistence type="predicted"/>
<dbReference type="Gene3D" id="1.10.760.10">
    <property type="entry name" value="Cytochrome c-like domain"/>
    <property type="match status" value="1"/>
</dbReference>
<organism evidence="7 8">
    <name type="scientific">Pseudomonas cavernae</name>
    <dbReference type="NCBI Taxonomy" id="2320867"/>
    <lineage>
        <taxon>Bacteria</taxon>
        <taxon>Pseudomonadati</taxon>
        <taxon>Pseudomonadota</taxon>
        <taxon>Gammaproteobacteria</taxon>
        <taxon>Pseudomonadales</taxon>
        <taxon>Pseudomonadaceae</taxon>
        <taxon>Pseudomonas</taxon>
    </lineage>
</organism>
<dbReference type="PANTHER" id="PTHR30600:SF4">
    <property type="entry name" value="CYTOCHROME C DOMAIN-CONTAINING PROTEIN"/>
    <property type="match status" value="1"/>
</dbReference>
<dbReference type="Proteomes" id="UP000265560">
    <property type="component" value="Chromosome"/>
</dbReference>
<evidence type="ECO:0000313" key="7">
    <source>
        <dbReference type="EMBL" id="AYC34157.1"/>
    </source>
</evidence>
<dbReference type="PANTHER" id="PTHR30600">
    <property type="entry name" value="CYTOCHROME C PEROXIDASE-RELATED"/>
    <property type="match status" value="1"/>
</dbReference>
<dbReference type="InterPro" id="IPR036909">
    <property type="entry name" value="Cyt_c-like_dom_sf"/>
</dbReference>
<keyword evidence="8" id="KW-1185">Reference proteome</keyword>
<dbReference type="InterPro" id="IPR009056">
    <property type="entry name" value="Cyt_c-like_dom"/>
</dbReference>
<feature type="domain" description="Cytochrome c" evidence="6">
    <location>
        <begin position="340"/>
        <end position="472"/>
    </location>
</feature>
<dbReference type="RefSeq" id="WP_119894810.1">
    <property type="nucleotide sequence ID" value="NZ_CP032419.1"/>
</dbReference>
<dbReference type="PROSITE" id="PS51007">
    <property type="entry name" value="CYTC"/>
    <property type="match status" value="1"/>
</dbReference>
<dbReference type="SUPFAM" id="SSF46626">
    <property type="entry name" value="Cytochrome c"/>
    <property type="match status" value="1"/>
</dbReference>
<dbReference type="GO" id="GO:0020037">
    <property type="term" value="F:heme binding"/>
    <property type="evidence" value="ECO:0007669"/>
    <property type="project" value="InterPro"/>
</dbReference>
<name>A0A385Z7X8_9PSED</name>
<dbReference type="OrthoDB" id="9805202at2"/>
<feature type="chain" id="PRO_5017448682" evidence="5">
    <location>
        <begin position="19"/>
        <end position="472"/>
    </location>
</feature>
<dbReference type="Pfam" id="PF06537">
    <property type="entry name" value="DHOR"/>
    <property type="match status" value="1"/>
</dbReference>
<keyword evidence="1 4" id="KW-0349">Heme</keyword>
<dbReference type="GO" id="GO:0046872">
    <property type="term" value="F:metal ion binding"/>
    <property type="evidence" value="ECO:0007669"/>
    <property type="project" value="UniProtKB-KW"/>
</dbReference>
<keyword evidence="5" id="KW-0732">Signal</keyword>
<evidence type="ECO:0000256" key="1">
    <source>
        <dbReference type="ARBA" id="ARBA00022617"/>
    </source>
</evidence>
<reference evidence="8" key="1">
    <citation type="submission" date="2018-09" db="EMBL/GenBank/DDBJ databases">
        <authorList>
            <person name="Zhu H."/>
        </authorList>
    </citation>
    <scope>NUCLEOTIDE SEQUENCE [LARGE SCALE GENOMIC DNA]</scope>
    <source>
        <strain evidence="8">K2W31S-8</strain>
    </source>
</reference>
<evidence type="ECO:0000256" key="4">
    <source>
        <dbReference type="PROSITE-ProRule" id="PRU00433"/>
    </source>
</evidence>
<dbReference type="PIRSF" id="PIRSF028099">
    <property type="entry name" value="DUF1111"/>
    <property type="match status" value="1"/>
</dbReference>
<evidence type="ECO:0000256" key="3">
    <source>
        <dbReference type="ARBA" id="ARBA00023004"/>
    </source>
</evidence>
<evidence type="ECO:0000256" key="2">
    <source>
        <dbReference type="ARBA" id="ARBA00022723"/>
    </source>
</evidence>
<dbReference type="EMBL" id="CP032419">
    <property type="protein sequence ID" value="AYC34157.1"/>
    <property type="molecule type" value="Genomic_DNA"/>
</dbReference>
<dbReference type="GO" id="GO:0009055">
    <property type="term" value="F:electron transfer activity"/>
    <property type="evidence" value="ECO:0007669"/>
    <property type="project" value="InterPro"/>
</dbReference>
<keyword evidence="3 4" id="KW-0408">Iron</keyword>